<dbReference type="GO" id="GO:0008061">
    <property type="term" value="F:chitin binding"/>
    <property type="evidence" value="ECO:0007669"/>
    <property type="project" value="InterPro"/>
</dbReference>
<dbReference type="InterPro" id="IPR003305">
    <property type="entry name" value="CenC_carb-bd"/>
</dbReference>
<evidence type="ECO:0000256" key="4">
    <source>
        <dbReference type="ARBA" id="ARBA00023295"/>
    </source>
</evidence>
<gene>
    <name evidence="9" type="ORF">CLV72_102304</name>
</gene>
<dbReference type="CDD" id="cd02871">
    <property type="entry name" value="GH18_chitinase_D-like"/>
    <property type="match status" value="1"/>
</dbReference>
<dbReference type="SMART" id="SM00060">
    <property type="entry name" value="FN3"/>
    <property type="match status" value="1"/>
</dbReference>
<evidence type="ECO:0000259" key="8">
    <source>
        <dbReference type="PROSITE" id="PS51910"/>
    </source>
</evidence>
<dbReference type="InterPro" id="IPR036116">
    <property type="entry name" value="FN3_sf"/>
</dbReference>
<dbReference type="Gene3D" id="3.20.20.80">
    <property type="entry name" value="Glycosidases"/>
    <property type="match status" value="1"/>
</dbReference>
<feature type="domain" description="Fibronectin type-III" evidence="7">
    <location>
        <begin position="188"/>
        <end position="270"/>
    </location>
</feature>
<feature type="domain" description="GH18" evidence="8">
    <location>
        <begin position="281"/>
        <end position="573"/>
    </location>
</feature>
<dbReference type="InterPro" id="IPR008979">
    <property type="entry name" value="Galactose-bd-like_sf"/>
</dbReference>
<dbReference type="AlphaFoldDB" id="A0A2T0QA00"/>
<evidence type="ECO:0000313" key="10">
    <source>
        <dbReference type="Proteomes" id="UP000237846"/>
    </source>
</evidence>
<keyword evidence="5" id="KW-0624">Polysaccharide degradation</keyword>
<dbReference type="Pfam" id="PF02018">
    <property type="entry name" value="CBM_4_9"/>
    <property type="match status" value="1"/>
</dbReference>
<comment type="caution">
    <text evidence="9">The sequence shown here is derived from an EMBL/GenBank/DDBJ whole genome shotgun (WGS) entry which is preliminary data.</text>
</comment>
<dbReference type="PROSITE" id="PS50853">
    <property type="entry name" value="FN3"/>
    <property type="match status" value="1"/>
</dbReference>
<keyword evidence="10" id="KW-1185">Reference proteome</keyword>
<dbReference type="InterPro" id="IPR011583">
    <property type="entry name" value="Chitinase_II/V-like_cat"/>
</dbReference>
<evidence type="ECO:0000259" key="7">
    <source>
        <dbReference type="PROSITE" id="PS50853"/>
    </source>
</evidence>
<dbReference type="InterPro" id="IPR003961">
    <property type="entry name" value="FN3_dom"/>
</dbReference>
<protein>
    <recommendedName>
        <fullName evidence="2">chitinase</fullName>
        <ecNumber evidence="2">3.2.1.14</ecNumber>
    </recommendedName>
</protein>
<dbReference type="RefSeq" id="WP_211302775.1">
    <property type="nucleotide sequence ID" value="NZ_PVZC01000002.1"/>
</dbReference>
<dbReference type="Gene3D" id="2.60.120.260">
    <property type="entry name" value="Galactose-binding domain-like"/>
    <property type="match status" value="1"/>
</dbReference>
<dbReference type="EMBL" id="PVZC01000002">
    <property type="protein sequence ID" value="PRY00673.1"/>
    <property type="molecule type" value="Genomic_DNA"/>
</dbReference>
<dbReference type="GO" id="GO:0008843">
    <property type="term" value="F:endochitinase activity"/>
    <property type="evidence" value="ECO:0007669"/>
    <property type="project" value="UniProtKB-EC"/>
</dbReference>
<dbReference type="InterPro" id="IPR001223">
    <property type="entry name" value="Glyco_hydro18_cat"/>
</dbReference>
<dbReference type="PANTHER" id="PTHR45708:SF49">
    <property type="entry name" value="ENDOCHITINASE"/>
    <property type="match status" value="1"/>
</dbReference>
<dbReference type="InterPro" id="IPR017853">
    <property type="entry name" value="GH"/>
</dbReference>
<organism evidence="9 10">
    <name type="scientific">Allonocardiopsis opalescens</name>
    <dbReference type="NCBI Taxonomy" id="1144618"/>
    <lineage>
        <taxon>Bacteria</taxon>
        <taxon>Bacillati</taxon>
        <taxon>Actinomycetota</taxon>
        <taxon>Actinomycetes</taxon>
        <taxon>Streptosporangiales</taxon>
        <taxon>Allonocardiopsis</taxon>
    </lineage>
</organism>
<dbReference type="EC" id="3.2.1.14" evidence="2"/>
<dbReference type="SUPFAM" id="SSF51445">
    <property type="entry name" value="(Trans)glycosidases"/>
    <property type="match status" value="1"/>
</dbReference>
<sequence>MHVEPPPSGPPSHRPSWPRRAAAGLLAVLGALAMALLPASPAAAVNVVTDSGFESGGLGAWSCSGQHALVTSPVHAGSRALSGTPAGQDTARCQRTVTVQPNSPYRLSAWVRGNYTFLGADGVAGGSTSTWASSPNAWTQLTLNVTSGASGRVTIFAHGWHGQGAYYLDDVVLDGDPVGGGEEQPPASPGGLTVTGTTASSVSLRWNAAGGDPDGYRVYRNGTLVATVPGTSHTVTGLAGQTAYRFSVAAYNGAGESARSAEVTATTGTGGGNNSGTLPNPHLTGYWQNFVNGAEPQRLSDVHDNYDVIVVAFADQVAGQPGAVTFNLDPALSSALGGYTRQQFIADIAQAQAEGKHVILSIGGELGNVDFGQPTSVANFVNSFHGLMQEYGFDGLDIDLEHGMNGTNVAEAARQLAARAGDDFVLTMAPQTIEFQFDGPYMQLVEEIPHLIDAVHTQYYNSGSMNGCDGRVYSQGGVEFIAAQACILLQHLEPHQVSLGVPASSRAAGSGYVDATVVNRALDCLTRGTSCGSFTPPRTWPGLGGAMTWSTNWDGLNGDRFATVVGGHLDTLP</sequence>
<evidence type="ECO:0000256" key="3">
    <source>
        <dbReference type="ARBA" id="ARBA00022801"/>
    </source>
</evidence>
<dbReference type="Gene3D" id="2.60.40.10">
    <property type="entry name" value="Immunoglobulins"/>
    <property type="match status" value="1"/>
</dbReference>
<name>A0A2T0QA00_9ACTN</name>
<proteinExistence type="inferred from homology"/>
<dbReference type="Pfam" id="PF00704">
    <property type="entry name" value="Glyco_hydro_18"/>
    <property type="match status" value="1"/>
</dbReference>
<dbReference type="Pfam" id="PF00041">
    <property type="entry name" value="fn3"/>
    <property type="match status" value="1"/>
</dbReference>
<evidence type="ECO:0000313" key="9">
    <source>
        <dbReference type="EMBL" id="PRY00673.1"/>
    </source>
</evidence>
<dbReference type="InterPro" id="IPR050542">
    <property type="entry name" value="Glycosyl_Hydrlase18_Chitinase"/>
</dbReference>
<dbReference type="InterPro" id="IPR001579">
    <property type="entry name" value="Glyco_hydro_18_chit_AS"/>
</dbReference>
<comment type="similarity">
    <text evidence="1">Belongs to the glycosyl hydrolase 18 family. Chitinase class II subfamily.</text>
</comment>
<dbReference type="PROSITE" id="PS51910">
    <property type="entry name" value="GH18_2"/>
    <property type="match status" value="1"/>
</dbReference>
<keyword evidence="4 6" id="KW-0326">Glycosidase</keyword>
<evidence type="ECO:0000256" key="6">
    <source>
        <dbReference type="RuleBase" id="RU000489"/>
    </source>
</evidence>
<dbReference type="SUPFAM" id="SSF49265">
    <property type="entry name" value="Fibronectin type III"/>
    <property type="match status" value="1"/>
</dbReference>
<dbReference type="PROSITE" id="PS01095">
    <property type="entry name" value="GH18_1"/>
    <property type="match status" value="1"/>
</dbReference>
<dbReference type="PANTHER" id="PTHR45708">
    <property type="entry name" value="ENDOCHITINASE"/>
    <property type="match status" value="1"/>
</dbReference>
<dbReference type="SUPFAM" id="SSF49785">
    <property type="entry name" value="Galactose-binding domain-like"/>
    <property type="match status" value="1"/>
</dbReference>
<dbReference type="InterPro" id="IPR013783">
    <property type="entry name" value="Ig-like_fold"/>
</dbReference>
<dbReference type="CDD" id="cd00063">
    <property type="entry name" value="FN3"/>
    <property type="match status" value="1"/>
</dbReference>
<keyword evidence="3 6" id="KW-0378">Hydrolase</keyword>
<reference evidence="9 10" key="1">
    <citation type="submission" date="2018-03" db="EMBL/GenBank/DDBJ databases">
        <title>Genomic Encyclopedia of Archaeal and Bacterial Type Strains, Phase II (KMG-II): from individual species to whole genera.</title>
        <authorList>
            <person name="Goeker M."/>
        </authorList>
    </citation>
    <scope>NUCLEOTIDE SEQUENCE [LARGE SCALE GENOMIC DNA]</scope>
    <source>
        <strain evidence="9 10">DSM 45601</strain>
    </source>
</reference>
<dbReference type="GO" id="GO:0000272">
    <property type="term" value="P:polysaccharide catabolic process"/>
    <property type="evidence" value="ECO:0007669"/>
    <property type="project" value="UniProtKB-KW"/>
</dbReference>
<dbReference type="SMART" id="SM00636">
    <property type="entry name" value="Glyco_18"/>
    <property type="match status" value="1"/>
</dbReference>
<keyword evidence="5" id="KW-0119">Carbohydrate metabolism</keyword>
<evidence type="ECO:0000256" key="5">
    <source>
        <dbReference type="ARBA" id="ARBA00023326"/>
    </source>
</evidence>
<evidence type="ECO:0000256" key="2">
    <source>
        <dbReference type="ARBA" id="ARBA00012729"/>
    </source>
</evidence>
<accession>A0A2T0QA00</accession>
<dbReference type="Proteomes" id="UP000237846">
    <property type="component" value="Unassembled WGS sequence"/>
</dbReference>
<evidence type="ECO:0000256" key="1">
    <source>
        <dbReference type="ARBA" id="ARBA00009121"/>
    </source>
</evidence>